<keyword evidence="1 4" id="KW-0349">Heme</keyword>
<feature type="compositionally biased region" description="Basic and acidic residues" evidence="5">
    <location>
        <begin position="21"/>
        <end position="84"/>
    </location>
</feature>
<feature type="region of interest" description="Disordered" evidence="5">
    <location>
        <begin position="1"/>
        <end position="121"/>
    </location>
</feature>
<evidence type="ECO:0000256" key="6">
    <source>
        <dbReference type="SAM" id="Phobius"/>
    </source>
</evidence>
<dbReference type="PROSITE" id="PS51007">
    <property type="entry name" value="CYTC"/>
    <property type="match status" value="1"/>
</dbReference>
<reference evidence="8 9" key="2">
    <citation type="journal article" date="2011" name="Stand. Genomic Sci.">
        <title>Complete genome sequence of Truepera radiovictrix type strain (RQ-24).</title>
        <authorList>
            <person name="Ivanova N."/>
            <person name="Rohde C."/>
            <person name="Munk C."/>
            <person name="Nolan M."/>
            <person name="Lucas S."/>
            <person name="Del Rio T.G."/>
            <person name="Tice H."/>
            <person name="Deshpande S."/>
            <person name="Cheng J.F."/>
            <person name="Tapia R."/>
            <person name="Han C."/>
            <person name="Goodwin L."/>
            <person name="Pitluck S."/>
            <person name="Liolios K."/>
            <person name="Mavromatis K."/>
            <person name="Mikhailova N."/>
            <person name="Pati A."/>
            <person name="Chen A."/>
            <person name="Palaniappan K."/>
            <person name="Land M."/>
            <person name="Hauser L."/>
            <person name="Chang Y.J."/>
            <person name="Jeffries C.D."/>
            <person name="Brambilla E."/>
            <person name="Rohde M."/>
            <person name="Goker M."/>
            <person name="Tindall B.J."/>
            <person name="Woyke T."/>
            <person name="Bristow J."/>
            <person name="Eisen J.A."/>
            <person name="Markowitz V."/>
            <person name="Hugenholtz P."/>
            <person name="Kyrpides N.C."/>
            <person name="Klenk H.P."/>
            <person name="Lapidus A."/>
        </authorList>
    </citation>
    <scope>NUCLEOTIDE SEQUENCE [LARGE SCALE GENOMIC DNA]</scope>
    <source>
        <strain evidence="9">DSM 17093 / CIP 108686 / LMG 22925 / RQ-24</strain>
    </source>
</reference>
<dbReference type="GO" id="GO:0020037">
    <property type="term" value="F:heme binding"/>
    <property type="evidence" value="ECO:0007669"/>
    <property type="project" value="InterPro"/>
</dbReference>
<evidence type="ECO:0000313" key="9">
    <source>
        <dbReference type="Proteomes" id="UP000000379"/>
    </source>
</evidence>
<evidence type="ECO:0000259" key="7">
    <source>
        <dbReference type="PROSITE" id="PS51007"/>
    </source>
</evidence>
<reference evidence="9" key="1">
    <citation type="submission" date="2010-05" db="EMBL/GenBank/DDBJ databases">
        <title>The complete genome of Truepera radiovictris DSM 17093.</title>
        <authorList>
            <consortium name="US DOE Joint Genome Institute (JGI-PGF)"/>
            <person name="Lucas S."/>
            <person name="Copeland A."/>
            <person name="Lapidus A."/>
            <person name="Glavina del Rio T."/>
            <person name="Dalin E."/>
            <person name="Tice H."/>
            <person name="Bruce D."/>
            <person name="Goodwin L."/>
            <person name="Pitluck S."/>
            <person name="Kyrpides N."/>
            <person name="Mavromatis K."/>
            <person name="Ovchinnikova G."/>
            <person name="Munk A.C."/>
            <person name="Detter J.C."/>
            <person name="Han C."/>
            <person name="Tapia R."/>
            <person name="Land M."/>
            <person name="Hauser L."/>
            <person name="Markowitz V."/>
            <person name="Cheng J.-F."/>
            <person name="Hugenholtz P."/>
            <person name="Woyke T."/>
            <person name="Wu D."/>
            <person name="Tindall B."/>
            <person name="Pomrenke H.G."/>
            <person name="Brambilla E."/>
            <person name="Klenk H.-P."/>
            <person name="Eisen J.A."/>
        </authorList>
    </citation>
    <scope>NUCLEOTIDE SEQUENCE [LARGE SCALE GENOMIC DNA]</scope>
    <source>
        <strain evidence="9">DSM 17093 / CIP 108686 / LMG 22925 / RQ-24</strain>
    </source>
</reference>
<dbReference type="SUPFAM" id="SSF46626">
    <property type="entry name" value="Cytochrome c"/>
    <property type="match status" value="1"/>
</dbReference>
<feature type="compositionally biased region" description="Low complexity" evidence="5">
    <location>
        <begin position="222"/>
        <end position="264"/>
    </location>
</feature>
<dbReference type="AlphaFoldDB" id="D7CVC0"/>
<sequence length="431" mass="45228">MTNPKNPDDRQPEGADAGQDTPHRDLSDLHPGDNPRDAQEEAKALRPNEDTRAQEERDNLLEKEFEAEGERELDKQERQHRPLTDAEDNAMVDRVEADASDEAANAAAADEPPRPRREPAPRDYLVSANTLRNLFIASGILAALVITVILTLASSTNRARYTPADNTQHQRTLEEATQRLGALELNGDGQTARIPIEEAMALLAERGLDEVSTALAAAPADTAPAAGAAQEGVAEAPADAQAPPTAEAPPAEGAAPEAMAEAPAQEPPAAPEAPAEAAGAGETSAEAAPAGGVPEVLTAGQAAYEANCASCHQVNGAGIPGAFPPVAGHAASLYNAEGGRAYLINLLLYGLQGEIQVEGQTYNGVMPPWQQLSDDDIANILNYVVTAWDGNQQLQGFTPFATAEVAEQRATARSSNDVYALRQQLGLSGSE</sequence>
<dbReference type="KEGG" id="tra:Trad_1021"/>
<keyword evidence="6" id="KW-0812">Transmembrane</keyword>
<evidence type="ECO:0000256" key="2">
    <source>
        <dbReference type="ARBA" id="ARBA00022723"/>
    </source>
</evidence>
<name>D7CVC0_TRURR</name>
<feature type="transmembrane region" description="Helical" evidence="6">
    <location>
        <begin position="134"/>
        <end position="153"/>
    </location>
</feature>
<dbReference type="Pfam" id="PF00034">
    <property type="entry name" value="Cytochrom_C"/>
    <property type="match status" value="1"/>
</dbReference>
<keyword evidence="6" id="KW-1133">Transmembrane helix</keyword>
<dbReference type="GO" id="GO:0009055">
    <property type="term" value="F:electron transfer activity"/>
    <property type="evidence" value="ECO:0007669"/>
    <property type="project" value="InterPro"/>
</dbReference>
<keyword evidence="9" id="KW-1185">Reference proteome</keyword>
<dbReference type="HOGENOM" id="CLU_636065_0_0_0"/>
<evidence type="ECO:0000256" key="4">
    <source>
        <dbReference type="PROSITE-ProRule" id="PRU00433"/>
    </source>
</evidence>
<keyword evidence="6" id="KW-0472">Membrane</keyword>
<proteinExistence type="predicted"/>
<evidence type="ECO:0000256" key="3">
    <source>
        <dbReference type="ARBA" id="ARBA00023004"/>
    </source>
</evidence>
<feature type="compositionally biased region" description="Basic and acidic residues" evidence="5">
    <location>
        <begin position="1"/>
        <end position="13"/>
    </location>
</feature>
<feature type="region of interest" description="Disordered" evidence="5">
    <location>
        <begin position="222"/>
        <end position="289"/>
    </location>
</feature>
<dbReference type="PANTHER" id="PTHR35008">
    <property type="entry name" value="BLL4482 PROTEIN-RELATED"/>
    <property type="match status" value="1"/>
</dbReference>
<dbReference type="Proteomes" id="UP000000379">
    <property type="component" value="Chromosome"/>
</dbReference>
<evidence type="ECO:0000313" key="8">
    <source>
        <dbReference type="EMBL" id="ADI14148.1"/>
    </source>
</evidence>
<dbReference type="InterPro" id="IPR009056">
    <property type="entry name" value="Cyt_c-like_dom"/>
</dbReference>
<dbReference type="GO" id="GO:0046872">
    <property type="term" value="F:metal ion binding"/>
    <property type="evidence" value="ECO:0007669"/>
    <property type="project" value="UniProtKB-KW"/>
</dbReference>
<dbReference type="InterPro" id="IPR051459">
    <property type="entry name" value="Cytochrome_c-type_DH"/>
</dbReference>
<dbReference type="Gene3D" id="1.10.760.10">
    <property type="entry name" value="Cytochrome c-like domain"/>
    <property type="match status" value="1"/>
</dbReference>
<gene>
    <name evidence="8" type="ordered locus">Trad_1021</name>
</gene>
<dbReference type="RefSeq" id="WP_013177519.1">
    <property type="nucleotide sequence ID" value="NC_014221.1"/>
</dbReference>
<dbReference type="EMBL" id="CP002049">
    <property type="protein sequence ID" value="ADI14148.1"/>
    <property type="molecule type" value="Genomic_DNA"/>
</dbReference>
<feature type="domain" description="Cytochrome c" evidence="7">
    <location>
        <begin position="295"/>
        <end position="388"/>
    </location>
</feature>
<organism evidence="8 9">
    <name type="scientific">Truepera radiovictrix (strain DSM 17093 / CIP 108686 / LMG 22925 / RQ-24)</name>
    <dbReference type="NCBI Taxonomy" id="649638"/>
    <lineage>
        <taxon>Bacteria</taxon>
        <taxon>Thermotogati</taxon>
        <taxon>Deinococcota</taxon>
        <taxon>Deinococci</taxon>
        <taxon>Trueperales</taxon>
        <taxon>Trueperaceae</taxon>
        <taxon>Truepera</taxon>
    </lineage>
</organism>
<keyword evidence="2 4" id="KW-0479">Metal-binding</keyword>
<feature type="compositionally biased region" description="Basic and acidic residues" evidence="5">
    <location>
        <begin position="111"/>
        <end position="121"/>
    </location>
</feature>
<evidence type="ECO:0000256" key="5">
    <source>
        <dbReference type="SAM" id="MobiDB-lite"/>
    </source>
</evidence>
<evidence type="ECO:0000256" key="1">
    <source>
        <dbReference type="ARBA" id="ARBA00022617"/>
    </source>
</evidence>
<protein>
    <submittedName>
        <fullName evidence="8">Cytochrome c class I</fullName>
    </submittedName>
</protein>
<dbReference type="InterPro" id="IPR036909">
    <property type="entry name" value="Cyt_c-like_dom_sf"/>
</dbReference>
<dbReference type="PANTHER" id="PTHR35008:SF4">
    <property type="entry name" value="BLL4482 PROTEIN"/>
    <property type="match status" value="1"/>
</dbReference>
<dbReference type="STRING" id="649638.Trad_1021"/>
<feature type="compositionally biased region" description="Low complexity" evidence="5">
    <location>
        <begin position="272"/>
        <end position="289"/>
    </location>
</feature>
<dbReference type="eggNOG" id="COG2010">
    <property type="taxonomic scope" value="Bacteria"/>
</dbReference>
<keyword evidence="3 4" id="KW-0408">Iron</keyword>
<accession>D7CVC0</accession>